<keyword evidence="4" id="KW-0813">Transport</keyword>
<dbReference type="Pfam" id="PF04145">
    <property type="entry name" value="Ctr"/>
    <property type="match status" value="2"/>
</dbReference>
<dbReference type="Proteomes" id="UP000825438">
    <property type="component" value="Chromosome II"/>
</dbReference>
<name>A0A2H1A7F3_CANAR</name>
<keyword evidence="3 4" id="KW-0472">Membrane</keyword>
<evidence type="ECO:0000256" key="4">
    <source>
        <dbReference type="RuleBase" id="RU367022"/>
    </source>
</evidence>
<evidence type="ECO:0000256" key="2">
    <source>
        <dbReference type="ARBA" id="ARBA00022989"/>
    </source>
</evidence>
<reference evidence="5" key="1">
    <citation type="journal article" date="2017" name="Clin. Infect. Dis.">
        <title>Simultaneous emergence of multidrug-resistant Candida auris on 3 continents confirmed by whole-genome sequencing and epidemiological analyses.</title>
        <authorList>
            <person name="Lockhart S.R."/>
            <person name="Etienne K.A."/>
            <person name="Vallabhaneni S."/>
            <person name="Farooqi J."/>
            <person name="Chowdhary A."/>
            <person name="Govender N.P."/>
            <person name="Colombo A.L."/>
            <person name="Calvo B."/>
            <person name="Cuomo C.A."/>
            <person name="Desjardins C.A."/>
            <person name="Berkow E.L."/>
            <person name="Castanheira M."/>
            <person name="Magobo R.E."/>
            <person name="Jabeen K."/>
            <person name="Asghar R.J."/>
            <person name="Meis J.F."/>
            <person name="Jackson B."/>
            <person name="Chiller T."/>
            <person name="Litvintseva A.P."/>
        </authorList>
    </citation>
    <scope>NUCLEOTIDE SEQUENCE [LARGE SCALE GENOMIC DNA]</scope>
    <source>
        <strain evidence="5">B8441</strain>
    </source>
</reference>
<dbReference type="VEuPathDB" id="FungiDB:CJJ07_001625"/>
<dbReference type="OMA" id="DITEYCH"/>
<evidence type="ECO:0000313" key="5">
    <source>
        <dbReference type="EMBL" id="PIS58805.1"/>
    </source>
</evidence>
<dbReference type="VEuPathDB" id="FungiDB:QG37_02526"/>
<gene>
    <name evidence="5" type="ORF">B9J08_000258</name>
    <name evidence="6" type="ORF">CA7LBN_001921</name>
</gene>
<comment type="similarity">
    <text evidence="4">Belongs to the copper transporter (Ctr) (TC 1.A.56) family. SLC31A subfamily.</text>
</comment>
<reference evidence="5" key="2">
    <citation type="submission" date="2017-11" db="EMBL/GenBank/DDBJ databases">
        <title>Candida auris genome assembly and annotation.</title>
        <authorList>
            <person name="Munoz J.F."/>
            <person name="Gade L.G."/>
            <person name="Chow N.A."/>
            <person name="Litvintseva A.P."/>
            <person name="Loparev V.N."/>
            <person name="Cuomo C.A."/>
        </authorList>
    </citation>
    <scope>NUCLEOTIDE SEQUENCE</scope>
    <source>
        <strain evidence="5">B8441</strain>
    </source>
</reference>
<dbReference type="VEuPathDB" id="FungiDB:B9J08_000258"/>
<keyword evidence="4" id="KW-0187">Copper transport</keyword>
<dbReference type="InterPro" id="IPR007274">
    <property type="entry name" value="Cop_transporter"/>
</dbReference>
<protein>
    <recommendedName>
        <fullName evidence="4">Copper transport protein</fullName>
    </recommendedName>
</protein>
<dbReference type="VEuPathDB" id="FungiDB:CJI96_0000984"/>
<dbReference type="GO" id="GO:0000329">
    <property type="term" value="C:fungal-type vacuole membrane"/>
    <property type="evidence" value="ECO:0007669"/>
    <property type="project" value="TreeGrafter"/>
</dbReference>
<dbReference type="PANTHER" id="PTHR12483:SF115">
    <property type="entry name" value="COPPER TRANSPORT PROTEIN"/>
    <property type="match status" value="1"/>
</dbReference>
<keyword evidence="2 4" id="KW-1133">Transmembrane helix</keyword>
<feature type="transmembrane region" description="Helical" evidence="4">
    <location>
        <begin position="102"/>
        <end position="119"/>
    </location>
</feature>
<accession>A0A2H1A7F3</accession>
<evidence type="ECO:0000313" key="6">
    <source>
        <dbReference type="EMBL" id="QWW23120.1"/>
    </source>
</evidence>
<reference evidence="6" key="3">
    <citation type="submission" date="2021-06" db="EMBL/GenBank/DDBJ databases">
        <title>Candida auris outbreak in lebanese hospital.</title>
        <authorList>
            <person name="Finianos M."/>
        </authorList>
    </citation>
    <scope>NUCLEOTIDE SEQUENCE</scope>
    <source>
        <strain evidence="6">CA7LBN</strain>
    </source>
</reference>
<organism evidence="5">
    <name type="scientific">Candidozyma auris</name>
    <name type="common">Yeast</name>
    <name type="synonym">Candida auris</name>
    <dbReference type="NCBI Taxonomy" id="498019"/>
    <lineage>
        <taxon>Eukaryota</taxon>
        <taxon>Fungi</taxon>
        <taxon>Dikarya</taxon>
        <taxon>Ascomycota</taxon>
        <taxon>Saccharomycotina</taxon>
        <taxon>Pichiomycetes</taxon>
        <taxon>Metschnikowiaceae</taxon>
        <taxon>Candidozyma</taxon>
    </lineage>
</organism>
<dbReference type="EMBL" id="CP076750">
    <property type="protein sequence ID" value="QWW23120.1"/>
    <property type="molecule type" value="Genomic_DNA"/>
</dbReference>
<proteinExistence type="inferred from homology"/>
<keyword evidence="1 4" id="KW-0812">Transmembrane</keyword>
<dbReference type="STRING" id="498019.A0A2H1A7F3"/>
<evidence type="ECO:0000256" key="1">
    <source>
        <dbReference type="ARBA" id="ARBA00022692"/>
    </source>
</evidence>
<dbReference type="GO" id="GO:0005375">
    <property type="term" value="F:copper ion transmembrane transporter activity"/>
    <property type="evidence" value="ECO:0007669"/>
    <property type="project" value="UniProtKB-UniRule"/>
</dbReference>
<keyword evidence="4" id="KW-0186">Copper</keyword>
<feature type="transmembrane region" description="Helical" evidence="4">
    <location>
        <begin position="51"/>
        <end position="69"/>
    </location>
</feature>
<dbReference type="PANTHER" id="PTHR12483">
    <property type="entry name" value="SOLUTE CARRIER FAMILY 31 COPPER TRANSPORTERS"/>
    <property type="match status" value="1"/>
</dbReference>
<evidence type="ECO:0000256" key="3">
    <source>
        <dbReference type="ARBA" id="ARBA00023136"/>
    </source>
</evidence>
<dbReference type="AlphaFoldDB" id="A0A2H1A7F3"/>
<comment type="subcellular location">
    <subcellularLocation>
        <location evidence="4">Membrane</location>
        <topology evidence="4">Multi-pass membrane protein</topology>
    </subcellularLocation>
</comment>
<dbReference type="VEuPathDB" id="FungiDB:CJJ09_002230"/>
<keyword evidence="4" id="KW-0406">Ion transport</keyword>
<dbReference type="VEuPathDB" id="FungiDB:CJI97_000259"/>
<sequence length="154" mass="17662">MNHDMPGHDMPGHDMPGHDMPDMCNMNMIFTWDWQNTCVVYKWWHVKTMPGFLATMVALAIFSMLFEYCRAWSAAWRRRQVASVPIAENYTPRNACVRLKSAVMYAGLVGYSFMLMLVFMTYVGWYMIAVVVGAGIGNYLWTADSPETKALICH</sequence>
<dbReference type="EMBL" id="PEKT02000001">
    <property type="protein sequence ID" value="PIS58805.1"/>
    <property type="molecule type" value="Genomic_DNA"/>
</dbReference>